<reference evidence="2 3" key="1">
    <citation type="submission" date="2020-12" db="EMBL/GenBank/DDBJ databases">
        <title>De novo assembly of Tibetan sheep genome.</title>
        <authorList>
            <person name="Li X."/>
        </authorList>
    </citation>
    <scope>NUCLEOTIDE SEQUENCE [LARGE SCALE GENOMIC DNA]</scope>
    <source>
        <tissue evidence="2">Heart</tissue>
    </source>
</reference>
<sequence>MFYLFVPRFAGSDFIGGPNFAGTAKPLRSRRRQSAATASGTKRNELRRVRARALQLGPRSESGRLSSVRYLAGRAGGTPR</sequence>
<evidence type="ECO:0000313" key="3">
    <source>
        <dbReference type="Proteomes" id="UP000664991"/>
    </source>
</evidence>
<dbReference type="EMBL" id="JAEMGP010000011">
    <property type="protein sequence ID" value="KAG5203565.1"/>
    <property type="molecule type" value="Genomic_DNA"/>
</dbReference>
<accession>A0A835ZX48</accession>
<name>A0A835ZX48_SHEEP</name>
<evidence type="ECO:0000256" key="1">
    <source>
        <dbReference type="SAM" id="MobiDB-lite"/>
    </source>
</evidence>
<comment type="caution">
    <text evidence="2">The sequence shown here is derived from an EMBL/GenBank/DDBJ whole genome shotgun (WGS) entry which is preliminary data.</text>
</comment>
<dbReference type="Proteomes" id="UP000664991">
    <property type="component" value="Unassembled WGS sequence"/>
</dbReference>
<evidence type="ECO:0000313" key="2">
    <source>
        <dbReference type="EMBL" id="KAG5203565.1"/>
    </source>
</evidence>
<gene>
    <name evidence="2" type="ORF">JEQ12_003148</name>
</gene>
<protein>
    <submittedName>
        <fullName evidence="2">Uncharacterized protein</fullName>
    </submittedName>
</protein>
<dbReference type="AlphaFoldDB" id="A0A835ZX48"/>
<organism evidence="2 3">
    <name type="scientific">Ovis aries</name>
    <name type="common">Sheep</name>
    <dbReference type="NCBI Taxonomy" id="9940"/>
    <lineage>
        <taxon>Eukaryota</taxon>
        <taxon>Metazoa</taxon>
        <taxon>Chordata</taxon>
        <taxon>Craniata</taxon>
        <taxon>Vertebrata</taxon>
        <taxon>Euteleostomi</taxon>
        <taxon>Mammalia</taxon>
        <taxon>Eutheria</taxon>
        <taxon>Laurasiatheria</taxon>
        <taxon>Artiodactyla</taxon>
        <taxon>Ruminantia</taxon>
        <taxon>Pecora</taxon>
        <taxon>Bovidae</taxon>
        <taxon>Caprinae</taxon>
        <taxon>Ovis</taxon>
    </lineage>
</organism>
<proteinExistence type="predicted"/>
<feature type="region of interest" description="Disordered" evidence="1">
    <location>
        <begin position="21"/>
        <end position="80"/>
    </location>
</feature>